<sequence length="389" mass="42462">MKKAIYITLSAVILASCGDSGKSLDKVLASKDIEAIRAKHSEISSEKKALETQLKSLDSAIALLDDTAKLPLVTTIEVHPQKFDHYLELQGDVMTKQNVLIYPEMSGTLNKVYVKEGQKVTKGQVLATIDDGGLSSQLAQMKTQAELSKTTFERQKRLWEQNIGSEIQYLQAKTNYEAQQSAVKQMESQVGKSSIRAPFTGIIDDVIKDEGTVVSPGPGSEVFRIVNLSNMYIEVEVPESHLTNVTPGKNVKVYFPVLGDSVATTIRQTGNFINPSNRSFTAEIPVPSQDGKIKPNLTARVMINDYTSENAILIPQSILSENADGEQYVFLVEADSIKNDPVAKKVVVKTGKTQGDFVEVLSGINEGDAIIDEGARSVKEGQKVNIKNS</sequence>
<dbReference type="RefSeq" id="WP_275649878.1">
    <property type="nucleotide sequence ID" value="NZ_JARFVA010000003.1"/>
</dbReference>
<feature type="domain" description="CusB-like beta-barrel" evidence="4">
    <location>
        <begin position="233"/>
        <end position="304"/>
    </location>
</feature>
<evidence type="ECO:0000313" key="8">
    <source>
        <dbReference type="Proteomes" id="UP001217083"/>
    </source>
</evidence>
<dbReference type="Proteomes" id="UP001217083">
    <property type="component" value="Unassembled WGS sequence"/>
</dbReference>
<dbReference type="InterPro" id="IPR058792">
    <property type="entry name" value="Beta-barrel_RND_2"/>
</dbReference>
<keyword evidence="8" id="KW-1185">Reference proteome</keyword>
<organism evidence="7 8">
    <name type="scientific">Flagellimonas okinawensis</name>
    <dbReference type="NCBI Taxonomy" id="3031324"/>
    <lineage>
        <taxon>Bacteria</taxon>
        <taxon>Pseudomonadati</taxon>
        <taxon>Bacteroidota</taxon>
        <taxon>Flavobacteriia</taxon>
        <taxon>Flavobacteriales</taxon>
        <taxon>Flavobacteriaceae</taxon>
        <taxon>Flagellimonas</taxon>
    </lineage>
</organism>
<dbReference type="PANTHER" id="PTHR30469">
    <property type="entry name" value="MULTIDRUG RESISTANCE PROTEIN MDTA"/>
    <property type="match status" value="1"/>
</dbReference>
<evidence type="ECO:0000256" key="1">
    <source>
        <dbReference type="ARBA" id="ARBA00009477"/>
    </source>
</evidence>
<evidence type="ECO:0000259" key="4">
    <source>
        <dbReference type="Pfam" id="PF25954"/>
    </source>
</evidence>
<accession>A0ABT5XPX6</accession>
<proteinExistence type="inferred from homology"/>
<dbReference type="SUPFAM" id="SSF111369">
    <property type="entry name" value="HlyD-like secretion proteins"/>
    <property type="match status" value="1"/>
</dbReference>
<evidence type="ECO:0000259" key="5">
    <source>
        <dbReference type="Pfam" id="PF25973"/>
    </source>
</evidence>
<dbReference type="Pfam" id="PF25954">
    <property type="entry name" value="Beta-barrel_RND_2"/>
    <property type="match status" value="1"/>
</dbReference>
<keyword evidence="2" id="KW-0175">Coiled coil</keyword>
<dbReference type="NCBIfam" id="TIGR01730">
    <property type="entry name" value="RND_mfp"/>
    <property type="match status" value="1"/>
</dbReference>
<dbReference type="PROSITE" id="PS51257">
    <property type="entry name" value="PROKAR_LIPOPROTEIN"/>
    <property type="match status" value="1"/>
</dbReference>
<evidence type="ECO:0000259" key="6">
    <source>
        <dbReference type="Pfam" id="PF25989"/>
    </source>
</evidence>
<dbReference type="Gene3D" id="2.40.50.100">
    <property type="match status" value="1"/>
</dbReference>
<gene>
    <name evidence="7" type="ORF">PY091_11905</name>
</gene>
<dbReference type="Gene3D" id="2.40.30.170">
    <property type="match status" value="1"/>
</dbReference>
<dbReference type="InterPro" id="IPR006143">
    <property type="entry name" value="RND_pump_MFP"/>
</dbReference>
<dbReference type="InterPro" id="IPR058637">
    <property type="entry name" value="YknX-like_C"/>
</dbReference>
<dbReference type="InterPro" id="IPR058647">
    <property type="entry name" value="BSH_CzcB-like"/>
</dbReference>
<comment type="similarity">
    <text evidence="1">Belongs to the membrane fusion protein (MFP) (TC 8.A.1) family.</text>
</comment>
<evidence type="ECO:0000256" key="2">
    <source>
        <dbReference type="SAM" id="Coils"/>
    </source>
</evidence>
<dbReference type="Pfam" id="PF25973">
    <property type="entry name" value="BSH_CzcB"/>
    <property type="match status" value="1"/>
</dbReference>
<feature type="domain" description="CzcB-like barrel-sandwich hybrid" evidence="5">
    <location>
        <begin position="99"/>
        <end position="205"/>
    </location>
</feature>
<dbReference type="EMBL" id="JARFVA010000003">
    <property type="protein sequence ID" value="MDF0707923.1"/>
    <property type="molecule type" value="Genomic_DNA"/>
</dbReference>
<protein>
    <submittedName>
        <fullName evidence="7">Efflux RND transporter periplasmic adaptor subunit</fullName>
    </submittedName>
</protein>
<reference evidence="7 8" key="1">
    <citation type="submission" date="2023-03" db="EMBL/GenBank/DDBJ databases">
        <title>Muricauda XX sp. nov. and Muricauda XXX sp. nov., two novel species isolated from Okinawa Trough.</title>
        <authorList>
            <person name="Cao W."/>
            <person name="Deng X."/>
        </authorList>
    </citation>
    <scope>NUCLEOTIDE SEQUENCE [LARGE SCALE GENOMIC DNA]</scope>
    <source>
        <strain evidence="7 8">81s02</strain>
    </source>
</reference>
<comment type="caution">
    <text evidence="7">The sequence shown here is derived from an EMBL/GenBank/DDBJ whole genome shotgun (WGS) entry which is preliminary data.</text>
</comment>
<dbReference type="Gene3D" id="1.10.287.470">
    <property type="entry name" value="Helix hairpin bin"/>
    <property type="match status" value="1"/>
</dbReference>
<dbReference type="PANTHER" id="PTHR30469:SF15">
    <property type="entry name" value="HLYD FAMILY OF SECRETION PROTEINS"/>
    <property type="match status" value="1"/>
</dbReference>
<dbReference type="Gene3D" id="2.40.420.20">
    <property type="match status" value="1"/>
</dbReference>
<dbReference type="InterPro" id="IPR058648">
    <property type="entry name" value="HH_CzcB-like"/>
</dbReference>
<dbReference type="Pfam" id="PF25989">
    <property type="entry name" value="YknX_C"/>
    <property type="match status" value="1"/>
</dbReference>
<evidence type="ECO:0000259" key="3">
    <source>
        <dbReference type="Pfam" id="PF25893"/>
    </source>
</evidence>
<feature type="coiled-coil region" evidence="2">
    <location>
        <begin position="33"/>
        <end position="67"/>
    </location>
</feature>
<evidence type="ECO:0000313" key="7">
    <source>
        <dbReference type="EMBL" id="MDF0707923.1"/>
    </source>
</evidence>
<feature type="domain" description="YknX-like C-terminal permuted SH3-like" evidence="6">
    <location>
        <begin position="323"/>
        <end position="385"/>
    </location>
</feature>
<name>A0ABT5XPX6_9FLAO</name>
<dbReference type="Pfam" id="PF25893">
    <property type="entry name" value="HH_CzcB"/>
    <property type="match status" value="1"/>
</dbReference>
<feature type="domain" description="CzcB-like alpha-helical hairpin" evidence="3">
    <location>
        <begin position="134"/>
        <end position="189"/>
    </location>
</feature>